<name>A0ABQ3GRW1_9GAMM</name>
<gene>
    <name evidence="1" type="ORF">GCM10016272_20150</name>
</gene>
<sequence length="258" mass="29024">MSQTFNLCIATEKIADDAQQLGVSIDTLGAIQVVVHATIMQQPQLHLQLTYQIILPTQSLVGQLDWPTWKEVNVGFTDYLWEESCLECFLTGNSINNHDMADISSNSTYIEVNASPDGRYALYQFDSYRNPTTLPPPRLLLANGRTPAKISWTDRANTHVSSINANASKKLSKTHTPHSFERTFGVPLDKLSSQNFAINNMTIEHIHPCVILWFGETTLYFAPTHASPPDFHDRRYWSRFDPATALLNQLASSIATER</sequence>
<reference evidence="2" key="1">
    <citation type="journal article" date="2019" name="Int. J. Syst. Evol. Microbiol.">
        <title>The Global Catalogue of Microorganisms (GCM) 10K type strain sequencing project: providing services to taxonomists for standard genome sequencing and annotation.</title>
        <authorList>
            <consortium name="The Broad Institute Genomics Platform"/>
            <consortium name="The Broad Institute Genome Sequencing Center for Infectious Disease"/>
            <person name="Wu L."/>
            <person name="Ma J."/>
        </authorList>
    </citation>
    <scope>NUCLEOTIDE SEQUENCE [LARGE SCALE GENOMIC DNA]</scope>
    <source>
        <strain evidence="2">KCTC 42280</strain>
    </source>
</reference>
<evidence type="ECO:0000313" key="1">
    <source>
        <dbReference type="EMBL" id="GHD34782.1"/>
    </source>
</evidence>
<dbReference type="Proteomes" id="UP000610203">
    <property type="component" value="Unassembled WGS sequence"/>
</dbReference>
<keyword evidence="2" id="KW-1185">Reference proteome</keyword>
<organism evidence="1 2">
    <name type="scientific">Psychrobacter glaciei</name>
    <dbReference type="NCBI Taxonomy" id="619771"/>
    <lineage>
        <taxon>Bacteria</taxon>
        <taxon>Pseudomonadati</taxon>
        <taxon>Pseudomonadota</taxon>
        <taxon>Gammaproteobacteria</taxon>
        <taxon>Moraxellales</taxon>
        <taxon>Moraxellaceae</taxon>
        <taxon>Psychrobacter</taxon>
    </lineage>
</organism>
<protein>
    <submittedName>
        <fullName evidence="1">Uncharacterized protein</fullName>
    </submittedName>
</protein>
<proteinExistence type="predicted"/>
<evidence type="ECO:0000313" key="2">
    <source>
        <dbReference type="Proteomes" id="UP000610203"/>
    </source>
</evidence>
<dbReference type="EMBL" id="BMZR01000004">
    <property type="protein sequence ID" value="GHD34782.1"/>
    <property type="molecule type" value="Genomic_DNA"/>
</dbReference>
<accession>A0ABQ3GRW1</accession>
<dbReference type="RefSeq" id="WP_189585444.1">
    <property type="nucleotide sequence ID" value="NZ_BMZR01000004.1"/>
</dbReference>
<comment type="caution">
    <text evidence="1">The sequence shown here is derived from an EMBL/GenBank/DDBJ whole genome shotgun (WGS) entry which is preliminary data.</text>
</comment>